<accession>A0A6A0H380</accession>
<dbReference type="InterPro" id="IPR055435">
    <property type="entry name" value="Ig_TMEM131L_3"/>
</dbReference>
<organism evidence="4">
    <name type="scientific">Hyalella azteca</name>
    <name type="common">Amphipod</name>
    <dbReference type="NCBI Taxonomy" id="294128"/>
    <lineage>
        <taxon>Eukaryota</taxon>
        <taxon>Metazoa</taxon>
        <taxon>Ecdysozoa</taxon>
        <taxon>Arthropoda</taxon>
        <taxon>Crustacea</taxon>
        <taxon>Multicrustacea</taxon>
        <taxon>Malacostraca</taxon>
        <taxon>Eumalacostraca</taxon>
        <taxon>Peracarida</taxon>
        <taxon>Amphipoda</taxon>
        <taxon>Senticaudata</taxon>
        <taxon>Talitrida</taxon>
        <taxon>Talitroidea</taxon>
        <taxon>Hyalellidae</taxon>
        <taxon>Hyalella</taxon>
    </lineage>
</organism>
<feature type="domain" description="TMEM131 second Ig-like" evidence="2">
    <location>
        <begin position="96"/>
        <end position="183"/>
    </location>
</feature>
<dbReference type="EMBL" id="JQDR03008859">
    <property type="protein sequence ID" value="KAA0196526.1"/>
    <property type="molecule type" value="Genomic_DNA"/>
</dbReference>
<dbReference type="InterPro" id="IPR039877">
    <property type="entry name" value="TMEM131-like"/>
</dbReference>
<dbReference type="PANTHER" id="PTHR22050">
    <property type="entry name" value="RW1 PROTEIN HOMOLOG"/>
    <property type="match status" value="1"/>
</dbReference>
<feature type="domain" description="TMEM131L third Ig-like" evidence="3">
    <location>
        <begin position="338"/>
        <end position="417"/>
    </location>
</feature>
<dbReference type="OrthoDB" id="168404at2759"/>
<dbReference type="AlphaFoldDB" id="A0A6A0H380"/>
<dbReference type="Proteomes" id="UP000711488">
    <property type="component" value="Unassembled WGS sequence"/>
</dbReference>
<dbReference type="InterPro" id="IPR056311">
    <property type="entry name" value="TMEM131_Ig_2"/>
</dbReference>
<protein>
    <submittedName>
        <fullName evidence="4">Uncharacterized protein</fullName>
    </submittedName>
</protein>
<reference evidence="4" key="1">
    <citation type="submission" date="2014-08" db="EMBL/GenBank/DDBJ databases">
        <authorList>
            <person name="Murali S."/>
            <person name="Richards S."/>
            <person name="Bandaranaike D."/>
            <person name="Bellair M."/>
            <person name="Blankenburg K."/>
            <person name="Chao H."/>
            <person name="Dinh H."/>
            <person name="Doddapaneni H."/>
            <person name="Dugan-Rocha S."/>
            <person name="Elkadiri S."/>
            <person name="Gnanaolivu R."/>
            <person name="Hughes D."/>
            <person name="Lee S."/>
            <person name="Li M."/>
            <person name="Ming W."/>
            <person name="Munidasa M."/>
            <person name="Muniz J."/>
            <person name="Nguyen L."/>
            <person name="Osuji N."/>
            <person name="Pu L.-L."/>
            <person name="Puazo M."/>
            <person name="Skinner E."/>
            <person name="Qu C."/>
            <person name="Quiroz J."/>
            <person name="Raj R."/>
            <person name="Weissenberger G."/>
            <person name="Xin Y."/>
            <person name="Zou X."/>
            <person name="Han Y."/>
            <person name="Worley K."/>
            <person name="Muzny D."/>
            <person name="Gibbs R."/>
        </authorList>
    </citation>
    <scope>NUCLEOTIDE SEQUENCE</scope>
    <source>
        <strain evidence="4">HAZT.00-mixed</strain>
        <tissue evidence="4">Whole organism</tissue>
    </source>
</reference>
<evidence type="ECO:0000313" key="4">
    <source>
        <dbReference type="EMBL" id="KAA0196526.1"/>
    </source>
</evidence>
<comment type="caution">
    <text evidence="4">The sequence shown here is derived from an EMBL/GenBank/DDBJ whole genome shotgun (WGS) entry which is preliminary data.</text>
</comment>
<sequence>MPVMRKVVVRNVGPLASAGYSADASSAVQLHSLSGNTLHFHCTFFQDKVVAAYTNTTFDVVFLGREEGLIENTIFIHTSIGTYKYSVRAVGTSNQYRLRPLVGVRMPLNSSYTPLIHLHNPHPHTLQVRELYSSGGDLHLELLGGATEGDASSWSVPPYQTRALARATFVARRENNHTAYIRMVTTGIDGDYLVVPVEVEVSSEPGLYCPHDGLHFPLLTPHHPPASLPLMLINSAHKHIHIQNVITTPVNDAITIDFKPMKVPPGSVKPTQVATVTFDPSKVRRGGGAVAGKLLIKSKVSAYKLSVPFSVNLLHGHLRYSPAVTSFFTGPPHLGEPRNLSLTNTFSCAVVVYNVTLPQSHRKHFKVVWWGEVVLQQGAQGVVASVQLLSVDSNLRLSSHVTIHTNITTVNIPLTAYNGRLTKSFTSAVSDNVGKSFPLDGIVLGLQSSERSTESAAGASQENACNSSLVSSVDLGTVGMGEHRDLHFYVHNENPVTMRVMSWEANATWADVHLFAFVDPDSNWNMITQQPSEPVWLAPGAAAVFKVSVVTASTEGIFWGTAVVHTAFESLSLTFRLRTAIGQLTMIPTPVLFDNAFPGKVSSVELQVLSTFGHSMMVDDVLPQLPSGHHFEYQGAPHDEPFTLHPNTLTSIGRLVFDPRQFCSDFCYAGFTLADKLGQQWSSSLALSGHVAATDVMLLELLLGRYRNISTPVFNSSLVLHTSHLHAFPFTVQVSLVWPRVAHCTTAQWRCCR</sequence>
<name>A0A6A0H380_HYAAZ</name>
<proteinExistence type="predicted"/>
<reference evidence="4" key="2">
    <citation type="journal article" date="2018" name="Environ. Sci. Technol.">
        <title>The Toxicogenome of Hyalella azteca: A Model for Sediment Ecotoxicology and Evolutionary Toxicology.</title>
        <authorList>
            <person name="Poynton H.C."/>
            <person name="Hasenbein S."/>
            <person name="Benoit J.B."/>
            <person name="Sepulveda M.S."/>
            <person name="Poelchau M.F."/>
            <person name="Hughes D.S.T."/>
            <person name="Murali S.C."/>
            <person name="Chen S."/>
            <person name="Glastad K.M."/>
            <person name="Goodisman M.A.D."/>
            <person name="Werren J.H."/>
            <person name="Vineis J.H."/>
            <person name="Bowen J.L."/>
            <person name="Friedrich M."/>
            <person name="Jones J."/>
            <person name="Robertson H.M."/>
            <person name="Feyereisen R."/>
            <person name="Mechler-Hickson A."/>
            <person name="Mathers N."/>
            <person name="Lee C.E."/>
            <person name="Colbourne J.K."/>
            <person name="Biales A."/>
            <person name="Johnston J.S."/>
            <person name="Wellborn G.A."/>
            <person name="Rosendale A.J."/>
            <person name="Cridge A.G."/>
            <person name="Munoz-Torres M.C."/>
            <person name="Bain P.A."/>
            <person name="Manny A.R."/>
            <person name="Major K.M."/>
            <person name="Lambert F.N."/>
            <person name="Vulpe C.D."/>
            <person name="Tuck P."/>
            <person name="Blalock B.J."/>
            <person name="Lin Y.Y."/>
            <person name="Smith M.E."/>
            <person name="Ochoa-Acuna H."/>
            <person name="Chen M.M."/>
            <person name="Childers C.P."/>
            <person name="Qu J."/>
            <person name="Dugan S."/>
            <person name="Lee S.L."/>
            <person name="Chao H."/>
            <person name="Dinh H."/>
            <person name="Han Y."/>
            <person name="Doddapaneni H."/>
            <person name="Worley K.C."/>
            <person name="Muzny D.M."/>
            <person name="Gibbs R.A."/>
            <person name="Richards S."/>
        </authorList>
    </citation>
    <scope>NUCLEOTIDE SEQUENCE</scope>
    <source>
        <strain evidence="4">HAZT.00-mixed</strain>
        <tissue evidence="4">Whole organism</tissue>
    </source>
</reference>
<dbReference type="Pfam" id="PF24495">
    <property type="entry name" value="Ig_TMEM131_2"/>
    <property type="match status" value="1"/>
</dbReference>
<dbReference type="PANTHER" id="PTHR22050:SF0">
    <property type="entry name" value="TRANSMEMBRANE PROTEIN 131 HOMOLOG"/>
    <property type="match status" value="1"/>
</dbReference>
<evidence type="ECO:0000259" key="2">
    <source>
        <dbReference type="Pfam" id="PF24495"/>
    </source>
</evidence>
<dbReference type="Pfam" id="PF24498">
    <property type="entry name" value="Ig_TMEM131L_3"/>
    <property type="match status" value="1"/>
</dbReference>
<evidence type="ECO:0000259" key="3">
    <source>
        <dbReference type="Pfam" id="PF24498"/>
    </source>
</evidence>
<gene>
    <name evidence="4" type="ORF">HAZT_HAZT009455</name>
</gene>
<dbReference type="Pfam" id="PF12371">
    <property type="entry name" value="TMEM131_like_N"/>
    <property type="match status" value="1"/>
</dbReference>
<reference evidence="4" key="3">
    <citation type="submission" date="2019-06" db="EMBL/GenBank/DDBJ databases">
        <authorList>
            <person name="Poynton C."/>
            <person name="Hasenbein S."/>
            <person name="Benoit J.B."/>
            <person name="Sepulveda M.S."/>
            <person name="Poelchau M.F."/>
            <person name="Murali S.C."/>
            <person name="Chen S."/>
            <person name="Glastad K.M."/>
            <person name="Werren J.H."/>
            <person name="Vineis J.H."/>
            <person name="Bowen J.L."/>
            <person name="Friedrich M."/>
            <person name="Jones J."/>
            <person name="Robertson H.M."/>
            <person name="Feyereisen R."/>
            <person name="Mechler-Hickson A."/>
            <person name="Mathers N."/>
            <person name="Lee C.E."/>
            <person name="Colbourne J.K."/>
            <person name="Biales A."/>
            <person name="Johnston J.S."/>
            <person name="Wellborn G.A."/>
            <person name="Rosendale A.J."/>
            <person name="Cridge A.G."/>
            <person name="Munoz-Torres M.C."/>
            <person name="Bain P.A."/>
            <person name="Manny A.R."/>
            <person name="Major K.M."/>
            <person name="Lambert F.N."/>
            <person name="Vulpe C.D."/>
            <person name="Tuck P."/>
            <person name="Blalock B.J."/>
            <person name="Lin Y.-Y."/>
            <person name="Smith M.E."/>
            <person name="Ochoa-Acuna H."/>
            <person name="Chen M.-J.M."/>
            <person name="Childers C.P."/>
            <person name="Qu J."/>
            <person name="Dugan S."/>
            <person name="Lee S.L."/>
            <person name="Chao H."/>
            <person name="Dinh H."/>
            <person name="Han Y."/>
            <person name="Doddapaneni H."/>
            <person name="Worley K.C."/>
            <person name="Muzny D.M."/>
            <person name="Gibbs R.A."/>
            <person name="Richards S."/>
        </authorList>
    </citation>
    <scope>NUCLEOTIDE SEQUENCE</scope>
    <source>
        <strain evidence="4">HAZT.00-mixed</strain>
        <tissue evidence="4">Whole organism</tissue>
    </source>
</reference>
<dbReference type="InterPro" id="IPR022113">
    <property type="entry name" value="TMEM131L_N"/>
</dbReference>
<dbReference type="GO" id="GO:0016020">
    <property type="term" value="C:membrane"/>
    <property type="evidence" value="ECO:0007669"/>
    <property type="project" value="TreeGrafter"/>
</dbReference>
<evidence type="ECO:0000259" key="1">
    <source>
        <dbReference type="Pfam" id="PF12371"/>
    </source>
</evidence>
<feature type="domain" description="Transmembrane protein 131-like N-terminal" evidence="1">
    <location>
        <begin position="23"/>
        <end position="78"/>
    </location>
</feature>